<feature type="compositionally biased region" description="Polar residues" evidence="1">
    <location>
        <begin position="1"/>
        <end position="10"/>
    </location>
</feature>
<evidence type="ECO:0000256" key="1">
    <source>
        <dbReference type="SAM" id="MobiDB-lite"/>
    </source>
</evidence>
<accession>X6MQX6</accession>
<feature type="region of interest" description="Disordered" evidence="1">
    <location>
        <begin position="1"/>
        <end position="30"/>
    </location>
</feature>
<name>X6MQX6_RETFI</name>
<evidence type="ECO:0000313" key="2">
    <source>
        <dbReference type="EMBL" id="ETO15842.1"/>
    </source>
</evidence>
<sequence length="139" mass="16540">MFVAHSQQQHTKNKRKKNSIENRQHISPQTRRMDRAKGKYIWIFLGFSNVCNSNSVVSMSGFWEYTKDISVVNRFIFPIPKPPSYDDLSYPDELIFVPKSKKLKQNFEYFYGKPKWQKEETARLRRSSKSAKKKARTEK</sequence>
<feature type="compositionally biased region" description="Basic residues" evidence="1">
    <location>
        <begin position="124"/>
        <end position="139"/>
    </location>
</feature>
<comment type="caution">
    <text evidence="2">The sequence shown here is derived from an EMBL/GenBank/DDBJ whole genome shotgun (WGS) entry which is preliminary data.</text>
</comment>
<reference evidence="2 3" key="1">
    <citation type="journal article" date="2013" name="Curr. Biol.">
        <title>The Genome of the Foraminiferan Reticulomyxa filosa.</title>
        <authorList>
            <person name="Glockner G."/>
            <person name="Hulsmann N."/>
            <person name="Schleicher M."/>
            <person name="Noegel A.A."/>
            <person name="Eichinger L."/>
            <person name="Gallinger C."/>
            <person name="Pawlowski J."/>
            <person name="Sierra R."/>
            <person name="Euteneuer U."/>
            <person name="Pillet L."/>
            <person name="Moustafa A."/>
            <person name="Platzer M."/>
            <person name="Groth M."/>
            <person name="Szafranski K."/>
            <person name="Schliwa M."/>
        </authorList>
    </citation>
    <scope>NUCLEOTIDE SEQUENCE [LARGE SCALE GENOMIC DNA]</scope>
</reference>
<protein>
    <submittedName>
        <fullName evidence="2">Uncharacterized protein</fullName>
    </submittedName>
</protein>
<gene>
    <name evidence="2" type="ORF">RFI_21522</name>
</gene>
<feature type="region of interest" description="Disordered" evidence="1">
    <location>
        <begin position="118"/>
        <end position="139"/>
    </location>
</feature>
<evidence type="ECO:0000313" key="3">
    <source>
        <dbReference type="Proteomes" id="UP000023152"/>
    </source>
</evidence>
<keyword evidence="3" id="KW-1185">Reference proteome</keyword>
<dbReference type="Proteomes" id="UP000023152">
    <property type="component" value="Unassembled WGS sequence"/>
</dbReference>
<proteinExistence type="predicted"/>
<dbReference type="AlphaFoldDB" id="X6MQX6"/>
<organism evidence="2 3">
    <name type="scientific">Reticulomyxa filosa</name>
    <dbReference type="NCBI Taxonomy" id="46433"/>
    <lineage>
        <taxon>Eukaryota</taxon>
        <taxon>Sar</taxon>
        <taxon>Rhizaria</taxon>
        <taxon>Retaria</taxon>
        <taxon>Foraminifera</taxon>
        <taxon>Monothalamids</taxon>
        <taxon>Reticulomyxidae</taxon>
        <taxon>Reticulomyxa</taxon>
    </lineage>
</organism>
<dbReference type="OrthoDB" id="10249433at2759"/>
<dbReference type="EMBL" id="ASPP01018755">
    <property type="protein sequence ID" value="ETO15842.1"/>
    <property type="molecule type" value="Genomic_DNA"/>
</dbReference>
<feature type="non-terminal residue" evidence="2">
    <location>
        <position position="139"/>
    </location>
</feature>